<feature type="chain" id="PRO_5034350688" evidence="1">
    <location>
        <begin position="21"/>
        <end position="106"/>
    </location>
</feature>
<dbReference type="Proteomes" id="UP000694845">
    <property type="component" value="Unplaced"/>
</dbReference>
<dbReference type="RefSeq" id="XP_022083835.1">
    <property type="nucleotide sequence ID" value="XM_022228143.1"/>
</dbReference>
<dbReference type="OMA" id="LARCKHN"/>
<keyword evidence="2" id="KW-1185">Reference proteome</keyword>
<evidence type="ECO:0000313" key="3">
    <source>
        <dbReference type="RefSeq" id="XP_022083835.1"/>
    </source>
</evidence>
<name>A0A8B7XUY7_ACAPL</name>
<accession>A0A8B7XUY7</accession>
<evidence type="ECO:0000313" key="2">
    <source>
        <dbReference type="Proteomes" id="UP000694845"/>
    </source>
</evidence>
<feature type="signal peptide" evidence="1">
    <location>
        <begin position="1"/>
        <end position="20"/>
    </location>
</feature>
<sequence>MARFVLLACLITVLVVSLEAQCPPGGTRCNTHVGGAFDRKGLLENLLERKDLDLAEMDDKSLKRALDLLEHERNRAGAVPKPAEHEREATIKDEELRELLLKILQE</sequence>
<protein>
    <submittedName>
        <fullName evidence="3">Uncharacterized protein LOC110975561</fullName>
    </submittedName>
</protein>
<dbReference type="AlphaFoldDB" id="A0A8B7XUY7"/>
<gene>
    <name evidence="3" type="primary">LOC110975561</name>
</gene>
<keyword evidence="1" id="KW-0732">Signal</keyword>
<dbReference type="GeneID" id="110975561"/>
<dbReference type="OrthoDB" id="10554731at2759"/>
<evidence type="ECO:0000256" key="1">
    <source>
        <dbReference type="SAM" id="SignalP"/>
    </source>
</evidence>
<dbReference type="KEGG" id="aplc:110975561"/>
<organism evidence="2 3">
    <name type="scientific">Acanthaster planci</name>
    <name type="common">Crown-of-thorns starfish</name>
    <dbReference type="NCBI Taxonomy" id="133434"/>
    <lineage>
        <taxon>Eukaryota</taxon>
        <taxon>Metazoa</taxon>
        <taxon>Echinodermata</taxon>
        <taxon>Eleutherozoa</taxon>
        <taxon>Asterozoa</taxon>
        <taxon>Asteroidea</taxon>
        <taxon>Valvatacea</taxon>
        <taxon>Valvatida</taxon>
        <taxon>Acanthasteridae</taxon>
        <taxon>Acanthaster</taxon>
    </lineage>
</organism>
<proteinExistence type="predicted"/>
<reference evidence="3" key="1">
    <citation type="submission" date="2025-08" db="UniProtKB">
        <authorList>
            <consortium name="RefSeq"/>
        </authorList>
    </citation>
    <scope>IDENTIFICATION</scope>
</reference>